<keyword evidence="3" id="KW-0812">Transmembrane</keyword>
<dbReference type="Pfam" id="PF00069">
    <property type="entry name" value="Pkinase"/>
    <property type="match status" value="1"/>
</dbReference>
<dbReference type="InterPro" id="IPR011009">
    <property type="entry name" value="Kinase-like_dom_sf"/>
</dbReference>
<evidence type="ECO:0000256" key="3">
    <source>
        <dbReference type="SAM" id="Phobius"/>
    </source>
</evidence>
<keyword evidence="2" id="KW-0067">ATP-binding</keyword>
<dbReference type="RefSeq" id="XP_027769748.1">
    <property type="nucleotide sequence ID" value="XM_027913947.1"/>
</dbReference>
<evidence type="ECO:0000313" key="6">
    <source>
        <dbReference type="RefSeq" id="XP_027769748.1"/>
    </source>
</evidence>
<feature type="transmembrane region" description="Helical" evidence="3">
    <location>
        <begin position="143"/>
        <end position="164"/>
    </location>
</feature>
<organism evidence="5 6">
    <name type="scientific">Solanum pennellii</name>
    <name type="common">Tomato</name>
    <name type="synonym">Lycopersicon pennellii</name>
    <dbReference type="NCBI Taxonomy" id="28526"/>
    <lineage>
        <taxon>Eukaryota</taxon>
        <taxon>Viridiplantae</taxon>
        <taxon>Streptophyta</taxon>
        <taxon>Embryophyta</taxon>
        <taxon>Tracheophyta</taxon>
        <taxon>Spermatophyta</taxon>
        <taxon>Magnoliopsida</taxon>
        <taxon>eudicotyledons</taxon>
        <taxon>Gunneridae</taxon>
        <taxon>Pentapetalae</taxon>
        <taxon>asterids</taxon>
        <taxon>lamiids</taxon>
        <taxon>Solanales</taxon>
        <taxon>Solanaceae</taxon>
        <taxon>Solanoideae</taxon>
        <taxon>Solaneae</taxon>
        <taxon>Solanum</taxon>
        <taxon>Solanum subgen. Lycopersicon</taxon>
    </lineage>
</organism>
<dbReference type="SUPFAM" id="SSF56112">
    <property type="entry name" value="Protein kinase-like (PK-like)"/>
    <property type="match status" value="1"/>
</dbReference>
<evidence type="ECO:0000256" key="1">
    <source>
        <dbReference type="ARBA" id="ARBA00022741"/>
    </source>
</evidence>
<dbReference type="Gene3D" id="1.10.510.10">
    <property type="entry name" value="Transferase(Phosphotransferase) domain 1"/>
    <property type="match status" value="1"/>
</dbReference>
<dbReference type="PANTHER" id="PTHR27001:SF931">
    <property type="entry name" value="OS11G0664100 PROTEIN"/>
    <property type="match status" value="1"/>
</dbReference>
<proteinExistence type="predicted"/>
<reference evidence="6" key="2">
    <citation type="submission" date="2025-08" db="UniProtKB">
        <authorList>
            <consortium name="RefSeq"/>
        </authorList>
    </citation>
    <scope>IDENTIFICATION</scope>
</reference>
<dbReference type="Gene3D" id="3.30.200.20">
    <property type="entry name" value="Phosphorylase Kinase, domain 1"/>
    <property type="match status" value="1"/>
</dbReference>
<name>A0ABM1V1Y0_SOLPN</name>
<protein>
    <submittedName>
        <fullName evidence="6">Probable serine/threonine-protein kinase PBL20</fullName>
    </submittedName>
</protein>
<evidence type="ECO:0000313" key="5">
    <source>
        <dbReference type="Proteomes" id="UP000694930"/>
    </source>
</evidence>
<dbReference type="PROSITE" id="PS50011">
    <property type="entry name" value="PROTEIN_KINASE_DOM"/>
    <property type="match status" value="1"/>
</dbReference>
<gene>
    <name evidence="6" type="primary">LOC114073916</name>
</gene>
<keyword evidence="6" id="KW-0808">Transferase</keyword>
<sequence>MLKNYGLLMLENLVSDTSSERFYTAVTDGLFILAIILEKNMSTAEIRESSAEIMESSAAPPSIEFPGNVNIFTLEQITAWTSDFRNSIGQGGQATVYLGKINWPTSNLNGHSIAVKRSKMTSQVKDIAKNEVKVLSSVQHPNIVQVIGVCSTPIVLVLVIVLGWRNIVNAMTGAALGLQHLHNQQLIFRDFKTDNILLDKDFSGVLCDVPPQF</sequence>
<evidence type="ECO:0000259" key="4">
    <source>
        <dbReference type="PROSITE" id="PS50011"/>
    </source>
</evidence>
<keyword evidence="3" id="KW-0472">Membrane</keyword>
<dbReference type="GeneID" id="114073916"/>
<keyword evidence="6" id="KW-0418">Kinase</keyword>
<keyword evidence="1" id="KW-0547">Nucleotide-binding</keyword>
<dbReference type="PANTHER" id="PTHR27001">
    <property type="entry name" value="OS01G0253100 PROTEIN"/>
    <property type="match status" value="1"/>
</dbReference>
<keyword evidence="3" id="KW-1133">Transmembrane helix</keyword>
<keyword evidence="5" id="KW-1185">Reference proteome</keyword>
<feature type="domain" description="Protein kinase" evidence="4">
    <location>
        <begin position="82"/>
        <end position="213"/>
    </location>
</feature>
<dbReference type="GO" id="GO:0016301">
    <property type="term" value="F:kinase activity"/>
    <property type="evidence" value="ECO:0007669"/>
    <property type="project" value="UniProtKB-KW"/>
</dbReference>
<reference evidence="5" key="1">
    <citation type="journal article" date="2014" name="Nat. Genet.">
        <title>The genome of the stress-tolerant wild tomato species Solanum pennellii.</title>
        <authorList>
            <person name="Bolger A."/>
            <person name="Scossa F."/>
            <person name="Bolger M.E."/>
            <person name="Lanz C."/>
            <person name="Maumus F."/>
            <person name="Tohge T."/>
            <person name="Quesneville H."/>
            <person name="Alseekh S."/>
            <person name="Sorensen I."/>
            <person name="Lichtenstein G."/>
            <person name="Fich E.A."/>
            <person name="Conte M."/>
            <person name="Keller H."/>
            <person name="Schneeberger K."/>
            <person name="Schwacke R."/>
            <person name="Ofner I."/>
            <person name="Vrebalov J."/>
            <person name="Xu Y."/>
            <person name="Osorio S."/>
            <person name="Aflitos S.A."/>
            <person name="Schijlen E."/>
            <person name="Jimenez-Gomez J.M."/>
            <person name="Ryngajllo M."/>
            <person name="Kimura S."/>
            <person name="Kumar R."/>
            <person name="Koenig D."/>
            <person name="Headland L.R."/>
            <person name="Maloof J.N."/>
            <person name="Sinha N."/>
            <person name="van Ham R.C."/>
            <person name="Lankhorst R.K."/>
            <person name="Mao L."/>
            <person name="Vogel A."/>
            <person name="Arsova B."/>
            <person name="Panstruga R."/>
            <person name="Fei Z."/>
            <person name="Rose J.K."/>
            <person name="Zamir D."/>
            <person name="Carrari F."/>
            <person name="Giovannoni J.J."/>
            <person name="Weigel D."/>
            <person name="Usadel B."/>
            <person name="Fernie A.R."/>
        </authorList>
    </citation>
    <scope>NUCLEOTIDE SEQUENCE [LARGE SCALE GENOMIC DNA]</scope>
    <source>
        <strain evidence="5">cv. LA0716</strain>
    </source>
</reference>
<accession>A0ABM1V1Y0</accession>
<dbReference type="InterPro" id="IPR000719">
    <property type="entry name" value="Prot_kinase_dom"/>
</dbReference>
<evidence type="ECO:0000256" key="2">
    <source>
        <dbReference type="ARBA" id="ARBA00022840"/>
    </source>
</evidence>
<dbReference type="Proteomes" id="UP000694930">
    <property type="component" value="Chromosome 1"/>
</dbReference>